<reference evidence="3 4" key="1">
    <citation type="submission" date="2020-05" db="EMBL/GenBank/DDBJ databases">
        <title>Mucilaginibacter mali sp. nov.</title>
        <authorList>
            <person name="Kim H.S."/>
            <person name="Lee K.C."/>
            <person name="Suh M.K."/>
            <person name="Kim J.-S."/>
            <person name="Han K.-I."/>
            <person name="Eom M.K."/>
            <person name="Shin Y.K."/>
            <person name="Lee J.-S."/>
        </authorList>
    </citation>
    <scope>NUCLEOTIDE SEQUENCE [LARGE SCALE GENOMIC DNA]</scope>
    <source>
        <strain evidence="3 4">G2-14</strain>
    </source>
</reference>
<evidence type="ECO:0000256" key="2">
    <source>
        <dbReference type="SAM" id="SignalP"/>
    </source>
</evidence>
<feature type="region of interest" description="Disordered" evidence="1">
    <location>
        <begin position="74"/>
        <end position="103"/>
    </location>
</feature>
<gene>
    <name evidence="3" type="ORF">HQ865_15955</name>
</gene>
<proteinExistence type="predicted"/>
<dbReference type="AlphaFoldDB" id="A0A7D4Q2B5"/>
<feature type="signal peptide" evidence="2">
    <location>
        <begin position="1"/>
        <end position="20"/>
    </location>
</feature>
<organism evidence="3 4">
    <name type="scientific">Mucilaginibacter mali</name>
    <dbReference type="NCBI Taxonomy" id="2740462"/>
    <lineage>
        <taxon>Bacteria</taxon>
        <taxon>Pseudomonadati</taxon>
        <taxon>Bacteroidota</taxon>
        <taxon>Sphingobacteriia</taxon>
        <taxon>Sphingobacteriales</taxon>
        <taxon>Sphingobacteriaceae</taxon>
        <taxon>Mucilaginibacter</taxon>
    </lineage>
</organism>
<evidence type="ECO:0000313" key="3">
    <source>
        <dbReference type="EMBL" id="QKJ31186.1"/>
    </source>
</evidence>
<dbReference type="KEGG" id="mmab:HQ865_15955"/>
<feature type="region of interest" description="Disordered" evidence="1">
    <location>
        <begin position="21"/>
        <end position="59"/>
    </location>
</feature>
<accession>A0A7D4Q2B5</accession>
<evidence type="ECO:0000256" key="1">
    <source>
        <dbReference type="SAM" id="MobiDB-lite"/>
    </source>
</evidence>
<feature type="compositionally biased region" description="Polar residues" evidence="1">
    <location>
        <begin position="83"/>
        <end position="98"/>
    </location>
</feature>
<name>A0A7D4Q2B5_9SPHI</name>
<keyword evidence="2" id="KW-0732">Signal</keyword>
<sequence length="119" mass="12060">MKKIITLAIVLAATTLLAHAQSNTQKEVKGTTSPVPAESVTNNPLYKPDNNSGVNPLAKTSGSPIGGIVVKGGRNGLQAVDSPDSTVKTATTGAQKSAGNPIGGIIVKSEKSINEKGIK</sequence>
<dbReference type="RefSeq" id="WP_173415852.1">
    <property type="nucleotide sequence ID" value="NZ_CP054139.1"/>
</dbReference>
<dbReference type="EMBL" id="CP054139">
    <property type="protein sequence ID" value="QKJ31186.1"/>
    <property type="molecule type" value="Genomic_DNA"/>
</dbReference>
<protein>
    <submittedName>
        <fullName evidence="3">Uncharacterized protein</fullName>
    </submittedName>
</protein>
<keyword evidence="4" id="KW-1185">Reference proteome</keyword>
<dbReference type="Proteomes" id="UP000505355">
    <property type="component" value="Chromosome"/>
</dbReference>
<feature type="chain" id="PRO_5028942528" evidence="2">
    <location>
        <begin position="21"/>
        <end position="119"/>
    </location>
</feature>
<evidence type="ECO:0000313" key="4">
    <source>
        <dbReference type="Proteomes" id="UP000505355"/>
    </source>
</evidence>